<dbReference type="AlphaFoldDB" id="A0A8H7S5E9"/>
<dbReference type="OrthoDB" id="5585685at2759"/>
<dbReference type="Proteomes" id="UP000646827">
    <property type="component" value="Unassembled WGS sequence"/>
</dbReference>
<proteinExistence type="inferred from homology"/>
<protein>
    <submittedName>
        <fullName evidence="4">Uncharacterized protein</fullName>
    </submittedName>
</protein>
<dbReference type="GO" id="GO:0001965">
    <property type="term" value="F:G-protein alpha-subunit binding"/>
    <property type="evidence" value="ECO:0007669"/>
    <property type="project" value="TreeGrafter"/>
</dbReference>
<dbReference type="SUPFAM" id="SSF48371">
    <property type="entry name" value="ARM repeat"/>
    <property type="match status" value="1"/>
</dbReference>
<dbReference type="PANTHER" id="PTHR12425">
    <property type="entry name" value="SYNEMBRYN"/>
    <property type="match status" value="1"/>
</dbReference>
<dbReference type="InterPro" id="IPR011989">
    <property type="entry name" value="ARM-like"/>
</dbReference>
<dbReference type="GO" id="GO:0005085">
    <property type="term" value="F:guanyl-nucleotide exchange factor activity"/>
    <property type="evidence" value="ECO:0007669"/>
    <property type="project" value="UniProtKB-KW"/>
</dbReference>
<name>A0A8H7S5E9_9FUNG</name>
<dbReference type="EMBL" id="JAEPRB010000092">
    <property type="protein sequence ID" value="KAG2222072.1"/>
    <property type="molecule type" value="Genomic_DNA"/>
</dbReference>
<keyword evidence="2" id="KW-0344">Guanine-nucleotide releasing factor</keyword>
<evidence type="ECO:0000256" key="1">
    <source>
        <dbReference type="ARBA" id="ARBA00009049"/>
    </source>
</evidence>
<sequence>MKSLGREIKGSDELFSRRGIQILMKLGGLLTPSSYTDNHSSQEALKCLSNCILLCDNTKEFVVEHDGVVACFHLLESFTLGTESQFLTCRILFFMTVNNPDIVQQLIHLHIQPVLQKVLTSNIDKLIAKEPQIGIINNQAVTNEALKLLFNLILVDIRSANNDKEAEEAVGRRFQCCLEPILTILFTFPIQYPMPLIPPYTHALHVLMQFPYTIMRESWYANAKVRELHETLEVGRDIVSTRFCEMLEGALAYLIPSGDPDDLDTTSPSSPAANYNVDATLSPLILNIRIVAAGEPHFVEYFKRHMLPSETDRNLPVNRGKSTSSQLIRLMTSTMLPQTRDAICECLFVLCNEDASQFTQEVGYGNAIGFLVNRGIAVEPPQGSEADDSNKQINPITGQYVSAEETNGPSLADMTDEEKEREAERLFVLFERLKKNGVISVENPITQAKQSGKFEELDDDNNE</sequence>
<dbReference type="GO" id="GO:0005737">
    <property type="term" value="C:cytoplasm"/>
    <property type="evidence" value="ECO:0007669"/>
    <property type="project" value="TreeGrafter"/>
</dbReference>
<dbReference type="PANTHER" id="PTHR12425:SF5">
    <property type="entry name" value="SYNEMBRYN"/>
    <property type="match status" value="1"/>
</dbReference>
<accession>A0A8H7S5E9</accession>
<evidence type="ECO:0000313" key="4">
    <source>
        <dbReference type="EMBL" id="KAG2222072.1"/>
    </source>
</evidence>
<evidence type="ECO:0000313" key="5">
    <source>
        <dbReference type="Proteomes" id="UP000646827"/>
    </source>
</evidence>
<keyword evidence="5" id="KW-1185">Reference proteome</keyword>
<organism evidence="4 5">
    <name type="scientific">Circinella minor</name>
    <dbReference type="NCBI Taxonomy" id="1195481"/>
    <lineage>
        <taxon>Eukaryota</taxon>
        <taxon>Fungi</taxon>
        <taxon>Fungi incertae sedis</taxon>
        <taxon>Mucoromycota</taxon>
        <taxon>Mucoromycotina</taxon>
        <taxon>Mucoromycetes</taxon>
        <taxon>Mucorales</taxon>
        <taxon>Lichtheimiaceae</taxon>
        <taxon>Circinella</taxon>
    </lineage>
</organism>
<comment type="similarity">
    <text evidence="1">Belongs to the synembryn family.</text>
</comment>
<dbReference type="Pfam" id="PF10165">
    <property type="entry name" value="Ric8"/>
    <property type="match status" value="1"/>
</dbReference>
<evidence type="ECO:0000256" key="2">
    <source>
        <dbReference type="ARBA" id="ARBA00022658"/>
    </source>
</evidence>
<comment type="caution">
    <text evidence="4">The sequence shown here is derived from an EMBL/GenBank/DDBJ whole genome shotgun (WGS) entry which is preliminary data.</text>
</comment>
<reference evidence="4 5" key="1">
    <citation type="submission" date="2020-12" db="EMBL/GenBank/DDBJ databases">
        <title>Metabolic potential, ecology and presence of endohyphal bacteria is reflected in genomic diversity of Mucoromycotina.</title>
        <authorList>
            <person name="Muszewska A."/>
            <person name="Okrasinska A."/>
            <person name="Steczkiewicz K."/>
            <person name="Drgas O."/>
            <person name="Orlowska M."/>
            <person name="Perlinska-Lenart U."/>
            <person name="Aleksandrzak-Piekarczyk T."/>
            <person name="Szatraj K."/>
            <person name="Zielenkiewicz U."/>
            <person name="Pilsyk S."/>
            <person name="Malc E."/>
            <person name="Mieczkowski P."/>
            <person name="Kruszewska J.S."/>
            <person name="Biernat P."/>
            <person name="Pawlowska J."/>
        </authorList>
    </citation>
    <scope>NUCLEOTIDE SEQUENCE [LARGE SCALE GENOMIC DNA]</scope>
    <source>
        <strain evidence="4 5">CBS 142.35</strain>
    </source>
</reference>
<dbReference type="InterPro" id="IPR016024">
    <property type="entry name" value="ARM-type_fold"/>
</dbReference>
<dbReference type="InterPro" id="IPR019318">
    <property type="entry name" value="Gua_nucleotide_exch_fac_Ric8"/>
</dbReference>
<dbReference type="GO" id="GO:0007186">
    <property type="term" value="P:G protein-coupled receptor signaling pathway"/>
    <property type="evidence" value="ECO:0007669"/>
    <property type="project" value="TreeGrafter"/>
</dbReference>
<keyword evidence="3" id="KW-0143">Chaperone</keyword>
<evidence type="ECO:0000256" key="3">
    <source>
        <dbReference type="ARBA" id="ARBA00023186"/>
    </source>
</evidence>
<dbReference type="Gene3D" id="1.25.10.10">
    <property type="entry name" value="Leucine-rich Repeat Variant"/>
    <property type="match status" value="1"/>
</dbReference>
<gene>
    <name evidence="4" type="ORF">INT45_007958</name>
</gene>